<dbReference type="InterPro" id="IPR047610">
    <property type="entry name" value="ImuA_translesion"/>
</dbReference>
<feature type="compositionally biased region" description="Low complexity" evidence="1">
    <location>
        <begin position="13"/>
        <end position="34"/>
    </location>
</feature>
<evidence type="ECO:0000256" key="1">
    <source>
        <dbReference type="SAM" id="MobiDB-lite"/>
    </source>
</evidence>
<dbReference type="Proteomes" id="UP000542125">
    <property type="component" value="Unassembled WGS sequence"/>
</dbReference>
<proteinExistence type="predicted"/>
<dbReference type="NCBIfam" id="NF033429">
    <property type="entry name" value="ImuA_translesion"/>
    <property type="match status" value="1"/>
</dbReference>
<evidence type="ECO:0000313" key="2">
    <source>
        <dbReference type="EMBL" id="NYE83675.1"/>
    </source>
</evidence>
<dbReference type="EMBL" id="JACBYR010000001">
    <property type="protein sequence ID" value="NYE83675.1"/>
    <property type="molecule type" value="Genomic_DNA"/>
</dbReference>
<comment type="caution">
    <text evidence="2">The sequence shown here is derived from an EMBL/GenBank/DDBJ whole genome shotgun (WGS) entry which is preliminary data.</text>
</comment>
<dbReference type="InterPro" id="IPR027417">
    <property type="entry name" value="P-loop_NTPase"/>
</dbReference>
<feature type="compositionally biased region" description="Pro residues" evidence="1">
    <location>
        <begin position="52"/>
        <end position="67"/>
    </location>
</feature>
<feature type="region of interest" description="Disordered" evidence="1">
    <location>
        <begin position="1"/>
        <end position="96"/>
    </location>
</feature>
<reference evidence="2 3" key="1">
    <citation type="submission" date="2020-07" db="EMBL/GenBank/DDBJ databases">
        <title>Genomic Encyclopedia of Type Strains, Phase IV (KMG-V): Genome sequencing to study the core and pangenomes of soil and plant-associated prokaryotes.</title>
        <authorList>
            <person name="Whitman W."/>
        </authorList>
    </citation>
    <scope>NUCLEOTIDE SEQUENCE [LARGE SCALE GENOMIC DNA]</scope>
    <source>
        <strain evidence="2 3">SAS40</strain>
    </source>
</reference>
<protein>
    <submittedName>
        <fullName evidence="2">Protein ImuA</fullName>
    </submittedName>
</protein>
<dbReference type="Gene3D" id="3.40.50.300">
    <property type="entry name" value="P-loop containing nucleotide triphosphate hydrolases"/>
    <property type="match status" value="1"/>
</dbReference>
<name>A0A7Y9IV62_9BURK</name>
<evidence type="ECO:0000313" key="3">
    <source>
        <dbReference type="Proteomes" id="UP000542125"/>
    </source>
</evidence>
<feature type="compositionally biased region" description="Low complexity" evidence="1">
    <location>
        <begin position="40"/>
        <end position="51"/>
    </location>
</feature>
<dbReference type="SUPFAM" id="SSF52540">
    <property type="entry name" value="P-loop containing nucleoside triphosphate hydrolases"/>
    <property type="match status" value="1"/>
</dbReference>
<accession>A0A7Y9IV62</accession>
<keyword evidence="3" id="KW-1185">Reference proteome</keyword>
<sequence length="331" mass="34823">MQILAHPPSVRPGASSRGAALRPAAASPSLQLPLTPAPQSPQGQPASVQAAPPQPAPLQPAPSPAAPSPESLHPSLWRGSQLARSGQPCLPTGHDALSAELPGGGWPMGTLVDLLVSQPGIGELRLLQPVLNTLPPQRRIVLLQPPFIPQVASWSAWGLSSSQLLWLKPDRTADALWAAEQVLKNGSCGALLYWQPQIRPESLRRLHLAAQSADTLFFLFRPAKVAQDASPSPLRLLLQPAGDQVRIDIVKRRGPSHDRPLFVTLGAPSFGVKAPATVPATPVPATPVLATAATPAVPGLPVTSSIESDDALVDQRVPDAPQPRRVVPELV</sequence>
<dbReference type="AlphaFoldDB" id="A0A7Y9IV62"/>
<gene>
    <name evidence="2" type="ORF">FHW18_002946</name>
</gene>
<organism evidence="2 3">
    <name type="scientific">Pigmentiphaga litoralis</name>
    <dbReference type="NCBI Taxonomy" id="516702"/>
    <lineage>
        <taxon>Bacteria</taxon>
        <taxon>Pseudomonadati</taxon>
        <taxon>Pseudomonadota</taxon>
        <taxon>Betaproteobacteria</taxon>
        <taxon>Burkholderiales</taxon>
        <taxon>Alcaligenaceae</taxon>
        <taxon>Pigmentiphaga</taxon>
    </lineage>
</organism>